<reference evidence="4 5" key="1">
    <citation type="submission" date="2020-10" db="EMBL/GenBank/DDBJ databases">
        <title>Plant Genome Project.</title>
        <authorList>
            <person name="Zhang R.-G."/>
        </authorList>
    </citation>
    <scope>NUCLEOTIDE SEQUENCE [LARGE SCALE GENOMIC DNA]</scope>
    <source>
        <strain evidence="4">FAFU-HL-1</strain>
        <tissue evidence="4">Leaf</tissue>
    </source>
</reference>
<evidence type="ECO:0000313" key="5">
    <source>
        <dbReference type="Proteomes" id="UP000657918"/>
    </source>
</evidence>
<dbReference type="OrthoDB" id="7537227at2759"/>
<feature type="repeat" description="ARM" evidence="3">
    <location>
        <begin position="21"/>
        <end position="63"/>
    </location>
</feature>
<dbReference type="PROSITE" id="PS50176">
    <property type="entry name" value="ARM_REPEAT"/>
    <property type="match status" value="1"/>
</dbReference>
<dbReference type="InterPro" id="IPR016024">
    <property type="entry name" value="ARM-type_fold"/>
</dbReference>
<dbReference type="Gene3D" id="1.25.10.10">
    <property type="entry name" value="Leucine-rich Repeat Variant"/>
    <property type="match status" value="2"/>
</dbReference>
<dbReference type="PANTHER" id="PTHR23315:SF64">
    <property type="entry name" value="ARM REPEAT SUPERFAMILY PROTEIN"/>
    <property type="match status" value="1"/>
</dbReference>
<dbReference type="SUPFAM" id="SSF48371">
    <property type="entry name" value="ARM repeat"/>
    <property type="match status" value="1"/>
</dbReference>
<dbReference type="Proteomes" id="UP000657918">
    <property type="component" value="Unassembled WGS sequence"/>
</dbReference>
<evidence type="ECO:0000256" key="1">
    <source>
        <dbReference type="ARBA" id="ARBA00022737"/>
    </source>
</evidence>
<keyword evidence="1" id="KW-0677">Repeat</keyword>
<name>A0A835J7Q7_9ROSI</name>
<dbReference type="SMART" id="SM00185">
    <property type="entry name" value="ARM"/>
    <property type="match status" value="2"/>
</dbReference>
<dbReference type="EMBL" id="JADGMS010000017">
    <property type="protein sequence ID" value="KAF9663579.1"/>
    <property type="molecule type" value="Genomic_DNA"/>
</dbReference>
<protein>
    <submittedName>
        <fullName evidence="4">Uncharacterized protein</fullName>
    </submittedName>
</protein>
<dbReference type="InterPro" id="IPR000225">
    <property type="entry name" value="Armadillo"/>
</dbReference>
<dbReference type="InterPro" id="IPR011989">
    <property type="entry name" value="ARM-like"/>
</dbReference>
<evidence type="ECO:0000256" key="3">
    <source>
        <dbReference type="PROSITE-ProRule" id="PRU00259"/>
    </source>
</evidence>
<comment type="caution">
    <text evidence="4">The sequence shown here is derived from an EMBL/GenBank/DDBJ whole genome shotgun (WGS) entry which is preliminary data.</text>
</comment>
<evidence type="ECO:0000313" key="4">
    <source>
        <dbReference type="EMBL" id="KAF9663579.1"/>
    </source>
</evidence>
<keyword evidence="2" id="KW-0833">Ubl conjugation pathway</keyword>
<sequence length="204" mass="22002">MEIRLLTKNRLENRLIIAKVGAVKPLILLISSSNSQLQEYGVTIILNLSLCDENKGLIASSGVVKPLARALKTGTSSAKENTACENKIRVVQAGIMKPLVELMVDFGSNMVDKSVFVLSMMVTVPKAKTAVVKEGAIPILFSMPESLNTMGIAKEVDDLKGNMVSLSSSMASKDIVSFSAKTKIYEVGVVGDARVRMRSKQRSV</sequence>
<accession>A0A835J7Q7</accession>
<keyword evidence="5" id="KW-1185">Reference proteome</keyword>
<evidence type="ECO:0000256" key="2">
    <source>
        <dbReference type="ARBA" id="ARBA00022786"/>
    </source>
</evidence>
<proteinExistence type="predicted"/>
<gene>
    <name evidence="4" type="ORF">SADUNF_Sadunf17G0066200</name>
</gene>
<dbReference type="PANTHER" id="PTHR23315">
    <property type="entry name" value="U BOX DOMAIN-CONTAINING"/>
    <property type="match status" value="1"/>
</dbReference>
<organism evidence="4 5">
    <name type="scientific">Salix dunnii</name>
    <dbReference type="NCBI Taxonomy" id="1413687"/>
    <lineage>
        <taxon>Eukaryota</taxon>
        <taxon>Viridiplantae</taxon>
        <taxon>Streptophyta</taxon>
        <taxon>Embryophyta</taxon>
        <taxon>Tracheophyta</taxon>
        <taxon>Spermatophyta</taxon>
        <taxon>Magnoliopsida</taxon>
        <taxon>eudicotyledons</taxon>
        <taxon>Gunneridae</taxon>
        <taxon>Pentapetalae</taxon>
        <taxon>rosids</taxon>
        <taxon>fabids</taxon>
        <taxon>Malpighiales</taxon>
        <taxon>Salicaceae</taxon>
        <taxon>Saliceae</taxon>
        <taxon>Salix</taxon>
    </lineage>
</organism>
<dbReference type="AlphaFoldDB" id="A0A835J7Q7"/>